<comment type="caution">
    <text evidence="1">The sequence shown here is derived from an EMBL/GenBank/DDBJ whole genome shotgun (WGS) entry which is preliminary data.</text>
</comment>
<organism evidence="1 2">
    <name type="scientific">Cichorium intybus</name>
    <name type="common">Chicory</name>
    <dbReference type="NCBI Taxonomy" id="13427"/>
    <lineage>
        <taxon>Eukaryota</taxon>
        <taxon>Viridiplantae</taxon>
        <taxon>Streptophyta</taxon>
        <taxon>Embryophyta</taxon>
        <taxon>Tracheophyta</taxon>
        <taxon>Spermatophyta</taxon>
        <taxon>Magnoliopsida</taxon>
        <taxon>eudicotyledons</taxon>
        <taxon>Gunneridae</taxon>
        <taxon>Pentapetalae</taxon>
        <taxon>asterids</taxon>
        <taxon>campanulids</taxon>
        <taxon>Asterales</taxon>
        <taxon>Asteraceae</taxon>
        <taxon>Cichorioideae</taxon>
        <taxon>Cichorieae</taxon>
        <taxon>Cichoriinae</taxon>
        <taxon>Cichorium</taxon>
    </lineage>
</organism>
<sequence length="554" mass="63529">MKNETMQQEQNRDETRKFEMLKTSHRMMNPMKSGLLIPFPMVNSNSRFSSICILTGEIKKQSTSSVHLSNISDEYVAFKVKTTSPKRFCVRPNSGIVSPKSECSFTVTMQGLRSHPSEVECKDKFLIQSTVVDSGTKEEEITVDLFSKSSGKYVEEKKLRVVLISKEDSPVEEHKNKELEKEPSNEGSHKEHKHKVIEKEKEPSNEASYKEHKHKVLEKEPSHHEASHEEHKHKILEKEPSNEGSIKEHKHKVLEKEPSNEASHKEHKHKVLEKEPSNEGAIKEHKHKVLEKEPSNDASHKEHKHKEVENESSNEDSIHKEHKHKVLAKEPSNEASHKEHKHKEVEKASLNEASHTEHKHKEVEKESSNEASHKEHKHKEVEKEPLNEASTHKEHKHKVLSKEPSNEASIKEENLVKRDKDVSSMHMQIEDAKEVKSGLTTEEPKPSNDPDGNEQNISKNKKFTPVKIVKEDPERRFRLSNQLKELKLKESALENQLKEAKSTISNLTYQNSIIIEAKETLQLELARRSKKGFSFVFVCGVSLIGLIGGYLSDP</sequence>
<proteinExistence type="predicted"/>
<gene>
    <name evidence="1" type="ORF">L2E82_42007</name>
</gene>
<evidence type="ECO:0000313" key="1">
    <source>
        <dbReference type="EMBL" id="KAI3698452.1"/>
    </source>
</evidence>
<accession>A0ACB8ZKF4</accession>
<evidence type="ECO:0000313" key="2">
    <source>
        <dbReference type="Proteomes" id="UP001055811"/>
    </source>
</evidence>
<dbReference type="EMBL" id="CM042016">
    <property type="protein sequence ID" value="KAI3698452.1"/>
    <property type="molecule type" value="Genomic_DNA"/>
</dbReference>
<reference evidence="2" key="1">
    <citation type="journal article" date="2022" name="Mol. Ecol. Resour.">
        <title>The genomes of chicory, endive, great burdock and yacon provide insights into Asteraceae palaeo-polyploidization history and plant inulin production.</title>
        <authorList>
            <person name="Fan W."/>
            <person name="Wang S."/>
            <person name="Wang H."/>
            <person name="Wang A."/>
            <person name="Jiang F."/>
            <person name="Liu H."/>
            <person name="Zhao H."/>
            <person name="Xu D."/>
            <person name="Zhang Y."/>
        </authorList>
    </citation>
    <scope>NUCLEOTIDE SEQUENCE [LARGE SCALE GENOMIC DNA]</scope>
    <source>
        <strain evidence="2">cv. Punajuju</strain>
    </source>
</reference>
<dbReference type="Proteomes" id="UP001055811">
    <property type="component" value="Linkage Group LG08"/>
</dbReference>
<protein>
    <submittedName>
        <fullName evidence="1">Uncharacterized protein</fullName>
    </submittedName>
</protein>
<keyword evidence="2" id="KW-1185">Reference proteome</keyword>
<name>A0ACB8ZKF4_CICIN</name>
<reference evidence="1 2" key="2">
    <citation type="journal article" date="2022" name="Mol. Ecol. Resour.">
        <title>The genomes of chicory, endive, great burdock and yacon provide insights into Asteraceae paleo-polyploidization history and plant inulin production.</title>
        <authorList>
            <person name="Fan W."/>
            <person name="Wang S."/>
            <person name="Wang H."/>
            <person name="Wang A."/>
            <person name="Jiang F."/>
            <person name="Liu H."/>
            <person name="Zhao H."/>
            <person name="Xu D."/>
            <person name="Zhang Y."/>
        </authorList>
    </citation>
    <scope>NUCLEOTIDE SEQUENCE [LARGE SCALE GENOMIC DNA]</scope>
    <source>
        <strain evidence="2">cv. Punajuju</strain>
        <tissue evidence="1">Leaves</tissue>
    </source>
</reference>